<gene>
    <name evidence="2" type="ORF">ERS140147_00046</name>
</gene>
<name>A0A077UDF6_9STAP</name>
<proteinExistence type="predicted"/>
<dbReference type="EMBL" id="CCEH01000001">
    <property type="protein sequence ID" value="CDR26529.1"/>
    <property type="molecule type" value="Genomic_DNA"/>
</dbReference>
<organism evidence="2 3">
    <name type="scientific">Staphylococcus schweitzeri</name>
    <dbReference type="NCBI Taxonomy" id="1654388"/>
    <lineage>
        <taxon>Bacteria</taxon>
        <taxon>Bacillati</taxon>
        <taxon>Bacillota</taxon>
        <taxon>Bacilli</taxon>
        <taxon>Bacillales</taxon>
        <taxon>Staphylococcaceae</taxon>
        <taxon>Staphylococcus</taxon>
    </lineage>
</organism>
<dbReference type="Proteomes" id="UP000044616">
    <property type="component" value="Unassembled WGS sequence"/>
</dbReference>
<dbReference type="AlphaFoldDB" id="A0A077UDF6"/>
<evidence type="ECO:0000313" key="3">
    <source>
        <dbReference type="Proteomes" id="UP000044616"/>
    </source>
</evidence>
<dbReference type="SUPFAM" id="SSF49373">
    <property type="entry name" value="Invasin/intimin cell-adhesion fragments"/>
    <property type="match status" value="1"/>
</dbReference>
<dbReference type="Pfam" id="PF02368">
    <property type="entry name" value="Big_2"/>
    <property type="match status" value="1"/>
</dbReference>
<dbReference type="SMART" id="SM00635">
    <property type="entry name" value="BID_2"/>
    <property type="match status" value="1"/>
</dbReference>
<dbReference type="InterPro" id="IPR008964">
    <property type="entry name" value="Invasin/intimin_cell_adhesion"/>
</dbReference>
<evidence type="ECO:0000313" key="2">
    <source>
        <dbReference type="EMBL" id="CDR26529.1"/>
    </source>
</evidence>
<sequence length="157" mass="17479">MEAILKVYKGNEVVGQSISSINDDTGTHYETLISITGLNHDTVYQEGSLQAVWEIDGVESERTNVPEFRTGYITVESFTIDQHEINLKVNDYTILGHEIRPYDATDQSVTYISKNPDIAFVDDIGRVTGISPGTTEIEAYVFDLQGQKEVCVVNVTE</sequence>
<dbReference type="Gene3D" id="2.60.40.1080">
    <property type="match status" value="1"/>
</dbReference>
<dbReference type="InterPro" id="IPR003343">
    <property type="entry name" value="Big_2"/>
</dbReference>
<dbReference type="RefSeq" id="WP_047528810.1">
    <property type="nucleotide sequence ID" value="NZ_CCEH01000001.1"/>
</dbReference>
<protein>
    <submittedName>
        <fullName evidence="2">Phage phiSLT minor tail protein</fullName>
    </submittedName>
</protein>
<reference evidence="2 3" key="1">
    <citation type="submission" date="2014-05" db="EMBL/GenBank/DDBJ databases">
        <authorList>
            <person name="Aslett A.Martin."/>
            <person name="De Silva Nishadi"/>
        </authorList>
    </citation>
    <scope>NUCLEOTIDE SEQUENCE [LARGE SCALE GENOMIC DNA]</scope>
</reference>
<accession>A0A077UDF6</accession>
<evidence type="ECO:0000259" key="1">
    <source>
        <dbReference type="SMART" id="SM00635"/>
    </source>
</evidence>
<feature type="domain" description="BIG2" evidence="1">
    <location>
        <begin position="74"/>
        <end position="152"/>
    </location>
</feature>